<evidence type="ECO:0000313" key="2">
    <source>
        <dbReference type="EnsemblMetazoa" id="CLYHEMP010570.1"/>
    </source>
</evidence>
<reference evidence="2" key="1">
    <citation type="submission" date="2021-01" db="UniProtKB">
        <authorList>
            <consortium name="EnsemblMetazoa"/>
        </authorList>
    </citation>
    <scope>IDENTIFICATION</scope>
</reference>
<dbReference type="AlphaFoldDB" id="A0A7M5V386"/>
<evidence type="ECO:0000256" key="1">
    <source>
        <dbReference type="SAM" id="SignalP"/>
    </source>
</evidence>
<organism evidence="2 3">
    <name type="scientific">Clytia hemisphaerica</name>
    <dbReference type="NCBI Taxonomy" id="252671"/>
    <lineage>
        <taxon>Eukaryota</taxon>
        <taxon>Metazoa</taxon>
        <taxon>Cnidaria</taxon>
        <taxon>Hydrozoa</taxon>
        <taxon>Hydroidolina</taxon>
        <taxon>Leptothecata</taxon>
        <taxon>Obeliida</taxon>
        <taxon>Clytiidae</taxon>
        <taxon>Clytia</taxon>
    </lineage>
</organism>
<accession>A0A7M5V386</accession>
<proteinExistence type="predicted"/>
<evidence type="ECO:0000313" key="3">
    <source>
        <dbReference type="Proteomes" id="UP000594262"/>
    </source>
</evidence>
<keyword evidence="3" id="KW-1185">Reference proteome</keyword>
<sequence>MLLNRILLVLLYYTFSCEEYNFYQKFLIPSQSYTKEGEVFRTKSPTECLLRCAKRKCINTIIEDEHCQCTTTDCLANRAASNETTSMVECYLSPVSPITTTPICYQGKNSKYAPFKIPYNGDVKYVQLHHLSGGIECGTGSGSYGKSFWGCDHASHVSDQIFTVITNNKNEVLFPTVNGRVHYIHMQGTHINANELTLKPQKPVEVQRGDELRVWHTEDLFKLHERDNSGEHCISVSVKFC</sequence>
<feature type="chain" id="PRO_5029499893" evidence="1">
    <location>
        <begin position="17"/>
        <end position="241"/>
    </location>
</feature>
<feature type="signal peptide" evidence="1">
    <location>
        <begin position="1"/>
        <end position="16"/>
    </location>
</feature>
<keyword evidence="1" id="KW-0732">Signal</keyword>
<dbReference type="Proteomes" id="UP000594262">
    <property type="component" value="Unplaced"/>
</dbReference>
<dbReference type="EnsemblMetazoa" id="CLYHEMT010570.1">
    <property type="protein sequence ID" value="CLYHEMP010570.1"/>
    <property type="gene ID" value="CLYHEMG010570"/>
</dbReference>
<name>A0A7M5V386_9CNID</name>
<dbReference type="OrthoDB" id="5984767at2759"/>
<protein>
    <submittedName>
        <fullName evidence="2">Uncharacterized protein</fullName>
    </submittedName>
</protein>